<evidence type="ECO:0000256" key="1">
    <source>
        <dbReference type="ARBA" id="ARBA00004429"/>
    </source>
</evidence>
<evidence type="ECO:0000259" key="10">
    <source>
        <dbReference type="Pfam" id="PF04290"/>
    </source>
</evidence>
<dbReference type="InterPro" id="IPR055348">
    <property type="entry name" value="DctQ"/>
</dbReference>
<evidence type="ECO:0000256" key="7">
    <source>
        <dbReference type="ARBA" id="ARBA00023136"/>
    </source>
</evidence>
<sequence>MAADFDPTATPPDPKTRVPLTLERVLLAAAMGAMALITAANVVTRYLSNISLAFTEEYSVALMVVVAMVGTALATAGGRHIRIGFFVDKMNPGRRRVAEIMGLGLLIICFGLILWYGGRMVWDEYDFEVLSPGLGHPQWLYTVWLPLLAILVIGRALGRIIRLARGEDG</sequence>
<keyword evidence="6 9" id="KW-1133">Transmembrane helix</keyword>
<evidence type="ECO:0000313" key="11">
    <source>
        <dbReference type="EMBL" id="WPB86628.1"/>
    </source>
</evidence>
<evidence type="ECO:0000256" key="9">
    <source>
        <dbReference type="RuleBase" id="RU369079"/>
    </source>
</evidence>
<feature type="transmembrane region" description="Helical" evidence="9">
    <location>
        <begin position="138"/>
        <end position="157"/>
    </location>
</feature>
<feature type="transmembrane region" description="Helical" evidence="9">
    <location>
        <begin position="25"/>
        <end position="46"/>
    </location>
</feature>
<keyword evidence="4 9" id="KW-0997">Cell inner membrane</keyword>
<feature type="transmembrane region" description="Helical" evidence="9">
    <location>
        <begin position="58"/>
        <end position="76"/>
    </location>
</feature>
<evidence type="ECO:0000256" key="6">
    <source>
        <dbReference type="ARBA" id="ARBA00022989"/>
    </source>
</evidence>
<name>A0ABZ0PLL4_9PROT</name>
<dbReference type="RefSeq" id="WP_318650597.1">
    <property type="nucleotide sequence ID" value="NZ_CP137852.1"/>
</dbReference>
<keyword evidence="7 9" id="KW-0472">Membrane</keyword>
<protein>
    <recommendedName>
        <fullName evidence="9">TRAP transporter small permease protein</fullName>
    </recommendedName>
</protein>
<gene>
    <name evidence="11" type="ORF">R9Z33_07050</name>
</gene>
<dbReference type="PANTHER" id="PTHR35011">
    <property type="entry name" value="2,3-DIKETO-L-GULONATE TRAP TRANSPORTER SMALL PERMEASE PROTEIN YIAM"/>
    <property type="match status" value="1"/>
</dbReference>
<evidence type="ECO:0000256" key="5">
    <source>
        <dbReference type="ARBA" id="ARBA00022692"/>
    </source>
</evidence>
<keyword evidence="2 9" id="KW-0813">Transport</keyword>
<evidence type="ECO:0000256" key="4">
    <source>
        <dbReference type="ARBA" id="ARBA00022519"/>
    </source>
</evidence>
<feature type="domain" description="Tripartite ATP-independent periplasmic transporters DctQ component" evidence="10">
    <location>
        <begin position="34"/>
        <end position="165"/>
    </location>
</feature>
<comment type="subunit">
    <text evidence="9">The complex comprises the extracytoplasmic solute receptor protein and the two transmembrane proteins.</text>
</comment>
<accession>A0ABZ0PLL4</accession>
<dbReference type="Pfam" id="PF04290">
    <property type="entry name" value="DctQ"/>
    <property type="match status" value="1"/>
</dbReference>
<feature type="transmembrane region" description="Helical" evidence="9">
    <location>
        <begin position="97"/>
        <end position="118"/>
    </location>
</feature>
<reference evidence="11 12" key="1">
    <citation type="submission" date="2023-11" db="EMBL/GenBank/DDBJ databases">
        <title>Arctic aerobic anoxygenic photoheterotroph Sediminicoccus rosea KRV36 adapts its photosynthesis to long days of polar summer.</title>
        <authorList>
            <person name="Tomasch J."/>
            <person name="Kopejtka K."/>
            <person name="Bily T."/>
            <person name="Gardiner A.T."/>
            <person name="Gardian Z."/>
            <person name="Shivaramu S."/>
            <person name="Koblizek M."/>
            <person name="Engelhardt F."/>
            <person name="Kaftan D."/>
        </authorList>
    </citation>
    <scope>NUCLEOTIDE SEQUENCE [LARGE SCALE GENOMIC DNA]</scope>
    <source>
        <strain evidence="11 12">R-30</strain>
    </source>
</reference>
<dbReference type="EMBL" id="CP137852">
    <property type="protein sequence ID" value="WPB86628.1"/>
    <property type="molecule type" value="Genomic_DNA"/>
</dbReference>
<evidence type="ECO:0000256" key="3">
    <source>
        <dbReference type="ARBA" id="ARBA00022475"/>
    </source>
</evidence>
<organism evidence="11 12">
    <name type="scientific">Sediminicoccus rosea</name>
    <dbReference type="NCBI Taxonomy" id="1225128"/>
    <lineage>
        <taxon>Bacteria</taxon>
        <taxon>Pseudomonadati</taxon>
        <taxon>Pseudomonadota</taxon>
        <taxon>Alphaproteobacteria</taxon>
        <taxon>Acetobacterales</taxon>
        <taxon>Roseomonadaceae</taxon>
        <taxon>Sediminicoccus</taxon>
    </lineage>
</organism>
<keyword evidence="5 9" id="KW-0812">Transmembrane</keyword>
<evidence type="ECO:0000256" key="2">
    <source>
        <dbReference type="ARBA" id="ARBA00022448"/>
    </source>
</evidence>
<keyword evidence="3" id="KW-1003">Cell membrane</keyword>
<evidence type="ECO:0000256" key="8">
    <source>
        <dbReference type="ARBA" id="ARBA00038436"/>
    </source>
</evidence>
<proteinExistence type="inferred from homology"/>
<dbReference type="Proteomes" id="UP001305521">
    <property type="component" value="Chromosome"/>
</dbReference>
<comment type="function">
    <text evidence="9">Part of the tripartite ATP-independent periplasmic (TRAP) transport system.</text>
</comment>
<keyword evidence="12" id="KW-1185">Reference proteome</keyword>
<comment type="subcellular location">
    <subcellularLocation>
        <location evidence="1 9">Cell inner membrane</location>
        <topology evidence="1 9">Multi-pass membrane protein</topology>
    </subcellularLocation>
</comment>
<evidence type="ECO:0000313" key="12">
    <source>
        <dbReference type="Proteomes" id="UP001305521"/>
    </source>
</evidence>
<comment type="similarity">
    <text evidence="8 9">Belongs to the TRAP transporter small permease family.</text>
</comment>
<dbReference type="InterPro" id="IPR007387">
    <property type="entry name" value="TRAP_DctQ"/>
</dbReference>